<dbReference type="RefSeq" id="WP_408978025.1">
    <property type="nucleotide sequence ID" value="NZ_JBJUVG010000016.1"/>
</dbReference>
<protein>
    <submittedName>
        <fullName evidence="1">Uncharacterized protein</fullName>
    </submittedName>
</protein>
<dbReference type="EMBL" id="JBJUVG010000016">
    <property type="protein sequence ID" value="MFM9414411.1"/>
    <property type="molecule type" value="Genomic_DNA"/>
</dbReference>
<evidence type="ECO:0000313" key="1">
    <source>
        <dbReference type="EMBL" id="MFM9414411.1"/>
    </source>
</evidence>
<gene>
    <name evidence="1" type="ORF">ACKQTC_08525</name>
</gene>
<proteinExistence type="predicted"/>
<accession>A0ABW9H0N8</accession>
<keyword evidence="2" id="KW-1185">Reference proteome</keyword>
<reference evidence="1 2" key="1">
    <citation type="journal article" date="2016" name="Int. J. Syst. Evol. Microbiol.">
        <title>Peptococcus simiae sp. nov., isolated from rhesus macaque faeces and emended description of the genus Peptococcus.</title>
        <authorList>
            <person name="Shkoporov A.N."/>
            <person name="Efimov B.A."/>
            <person name="Kondova I."/>
            <person name="Ouwerling B."/>
            <person name="Chaplin A.V."/>
            <person name="Shcherbakova V.A."/>
            <person name="Langermans J.A.M."/>
        </authorList>
    </citation>
    <scope>NUCLEOTIDE SEQUENCE [LARGE SCALE GENOMIC DNA]</scope>
    <source>
        <strain evidence="1 2">M108</strain>
    </source>
</reference>
<dbReference type="Proteomes" id="UP001631949">
    <property type="component" value="Unassembled WGS sequence"/>
</dbReference>
<evidence type="ECO:0000313" key="2">
    <source>
        <dbReference type="Proteomes" id="UP001631949"/>
    </source>
</evidence>
<organism evidence="1 2">
    <name type="scientific">Peptococcus simiae</name>
    <dbReference type="NCBI Taxonomy" id="1643805"/>
    <lineage>
        <taxon>Bacteria</taxon>
        <taxon>Bacillati</taxon>
        <taxon>Bacillota</taxon>
        <taxon>Clostridia</taxon>
        <taxon>Eubacteriales</taxon>
        <taxon>Peptococcaceae</taxon>
        <taxon>Peptococcus</taxon>
    </lineage>
</organism>
<comment type="caution">
    <text evidence="1">The sequence shown here is derived from an EMBL/GenBank/DDBJ whole genome shotgun (WGS) entry which is preliminary data.</text>
</comment>
<sequence length="70" mass="8186">MREDLMHYTKQFQDTMEDLDMDIKKGLVNAKAIILMGILMDQIANAIRKIMMDALADQERERRANEDITD</sequence>
<name>A0ABW9H0N8_9FIRM</name>